<evidence type="ECO:0000313" key="2">
    <source>
        <dbReference type="Proteomes" id="UP000203019"/>
    </source>
</evidence>
<dbReference type="EMBL" id="KX557278">
    <property type="protein sequence ID" value="AOE44399.1"/>
    <property type="molecule type" value="Genomic_DNA"/>
</dbReference>
<reference evidence="2" key="1">
    <citation type="submission" date="2016-07" db="EMBL/GenBank/DDBJ databases">
        <authorList>
            <person name="Florea S."/>
            <person name="Webb J.S."/>
            <person name="Jaromczyk J."/>
            <person name="Schardl C.L."/>
        </authorList>
    </citation>
    <scope>NUCLEOTIDE SEQUENCE [LARGE SCALE GENOMIC DNA]</scope>
</reference>
<dbReference type="Proteomes" id="UP000203019">
    <property type="component" value="Segment"/>
</dbReference>
<gene>
    <name evidence="1" type="primary">48</name>
    <name evidence="1" type="ORF">SEA_GHOBES_48</name>
</gene>
<protein>
    <submittedName>
        <fullName evidence="1">Uncharacterized protein</fullName>
    </submittedName>
</protein>
<dbReference type="GO" id="GO:0003677">
    <property type="term" value="F:DNA binding"/>
    <property type="evidence" value="ECO:0007669"/>
    <property type="project" value="InterPro"/>
</dbReference>
<dbReference type="InterPro" id="IPR010982">
    <property type="entry name" value="Lambda_DNA-bd_dom_sf"/>
</dbReference>
<dbReference type="KEGG" id="vg:29063331"/>
<name>A0A1B3B080_9CAUD</name>
<proteinExistence type="predicted"/>
<accession>A0A1B3B080</accession>
<dbReference type="Gene3D" id="1.10.260.40">
    <property type="entry name" value="lambda repressor-like DNA-binding domains"/>
    <property type="match status" value="1"/>
</dbReference>
<dbReference type="InterPro" id="IPR001387">
    <property type="entry name" value="Cro/C1-type_HTH"/>
</dbReference>
<evidence type="ECO:0000313" key="1">
    <source>
        <dbReference type="EMBL" id="AOE44399.1"/>
    </source>
</evidence>
<dbReference type="CDD" id="cd00093">
    <property type="entry name" value="HTH_XRE"/>
    <property type="match status" value="1"/>
</dbReference>
<sequence>MFEEVVGRNFRQLRLDRGLTHEAVSLHAQALGLPWTCTRVASFESGKVELKLQTLDVLVRALASASGKAVRQEDLFESLPGFWSELGVAVPEPVDTDSSLGLLDYRVAKKLGRTGAEVADAAHKLWGRSLRAERNRLAPENANDHQLGTLTRRLTEELRKELEN</sequence>
<dbReference type="GeneID" id="29063331"/>
<keyword evidence="2" id="KW-1185">Reference proteome</keyword>
<dbReference type="RefSeq" id="YP_009281151.1">
    <property type="nucleotide sequence ID" value="NC_031028.1"/>
</dbReference>
<organism evidence="1 2">
    <name type="scientific">Gordonia phage Ghobes</name>
    <dbReference type="NCBI Taxonomy" id="1887647"/>
    <lineage>
        <taxon>Viruses</taxon>
        <taxon>Duplodnaviria</taxon>
        <taxon>Heunggongvirae</taxon>
        <taxon>Uroviricota</taxon>
        <taxon>Caudoviricetes</taxon>
        <taxon>Ghobesvirus</taxon>
        <taxon>Ghobesvirus ghobes</taxon>
    </lineage>
</organism>